<feature type="transmembrane region" description="Helical" evidence="7">
    <location>
        <begin position="7"/>
        <end position="27"/>
    </location>
</feature>
<evidence type="ECO:0000256" key="2">
    <source>
        <dbReference type="ARBA" id="ARBA00006464"/>
    </source>
</evidence>
<dbReference type="Pfam" id="PF13727">
    <property type="entry name" value="CoA_binding_3"/>
    <property type="match status" value="1"/>
</dbReference>
<keyword evidence="4 7" id="KW-0812">Transmembrane</keyword>
<dbReference type="PANTHER" id="PTHR30576">
    <property type="entry name" value="COLANIC BIOSYNTHESIS UDP-GLUCOSE LIPID CARRIER TRANSFERASE"/>
    <property type="match status" value="1"/>
</dbReference>
<dbReference type="RefSeq" id="WP_068400330.1">
    <property type="nucleotide sequence ID" value="NZ_CP014504.1"/>
</dbReference>
<keyword evidence="6 7" id="KW-0472">Membrane</keyword>
<protein>
    <submittedName>
        <fullName evidence="9">EPS related membrane protein</fullName>
    </submittedName>
</protein>
<comment type="subcellular location">
    <subcellularLocation>
        <location evidence="1">Membrane</location>
        <topology evidence="1">Multi-pass membrane protein</topology>
    </subcellularLocation>
</comment>
<evidence type="ECO:0000259" key="8">
    <source>
        <dbReference type="Pfam" id="PF02397"/>
    </source>
</evidence>
<dbReference type="InterPro" id="IPR017473">
    <property type="entry name" value="Undecaprenyl-P_gluc_Ptfrase"/>
</dbReference>
<dbReference type="InterPro" id="IPR003362">
    <property type="entry name" value="Bact_transf"/>
</dbReference>
<evidence type="ECO:0000256" key="3">
    <source>
        <dbReference type="ARBA" id="ARBA00022679"/>
    </source>
</evidence>
<evidence type="ECO:0000256" key="4">
    <source>
        <dbReference type="ARBA" id="ARBA00022692"/>
    </source>
</evidence>
<dbReference type="PANTHER" id="PTHR30576:SF0">
    <property type="entry name" value="UNDECAPRENYL-PHOSPHATE N-ACETYLGALACTOSAMINYL 1-PHOSPHATE TRANSFERASE-RELATED"/>
    <property type="match status" value="1"/>
</dbReference>
<evidence type="ECO:0000256" key="6">
    <source>
        <dbReference type="ARBA" id="ARBA00023136"/>
    </source>
</evidence>
<dbReference type="GO" id="GO:0016780">
    <property type="term" value="F:phosphotransferase activity, for other substituted phosphate groups"/>
    <property type="evidence" value="ECO:0007669"/>
    <property type="project" value="TreeGrafter"/>
</dbReference>
<evidence type="ECO:0000313" key="10">
    <source>
        <dbReference type="Proteomes" id="UP000071561"/>
    </source>
</evidence>
<sequence length="464" mass="53692">MQTRYLYLLRYVLPVTDLLMLNLVYFTAYDLSIYMGKNVSYELLHHYVIVCNLIWVFNALFFGMYTEYGARRLERIYRSTWRSVLMHAVLFSAYLLLEKNIDFSKTFIAVFYFLLSSAFILNRFVGTSLQFVLINKFHVTKKVAVMGGNPTGNRLASYLTKQNNVDFYGIIAERDEDFYSDKTGLISDFAIAEMKAAAAGGVKDLYVSVPPERMSKMHSLVREADKQCLRLKFIPDIAGSLDAPYTMSYMGDEFPIITLRNEPLELMGNRFKKRTFDIIFSGLVILFILSWLYPIIALLIKIQSKGPVLFKQLRSGRNDEPFWCLKFRSMRMNSTSDKKQATKNDDRITPIGKFLRKTSLDELPQFFNVFAGSMTVVGPRPHMLSHTEEYRAIISEFMVRHFMKPGITGWAQVNGFRGETKAPGSMEKRVKHDIWYLENWTAMLDVKILFMTIINVIHGEDNAY</sequence>
<feature type="domain" description="Bacterial sugar transferase" evidence="8">
    <location>
        <begin position="273"/>
        <end position="457"/>
    </location>
</feature>
<evidence type="ECO:0000313" key="9">
    <source>
        <dbReference type="EMBL" id="AMP99021.1"/>
    </source>
</evidence>
<evidence type="ECO:0000256" key="5">
    <source>
        <dbReference type="ARBA" id="ARBA00022989"/>
    </source>
</evidence>
<dbReference type="Pfam" id="PF02397">
    <property type="entry name" value="Bac_transf"/>
    <property type="match status" value="1"/>
</dbReference>
<feature type="transmembrane region" description="Helical" evidence="7">
    <location>
        <begin position="278"/>
        <end position="300"/>
    </location>
</feature>
<comment type="similarity">
    <text evidence="2">Belongs to the bacterial sugar transferase family.</text>
</comment>
<dbReference type="EMBL" id="CP014504">
    <property type="protein sequence ID" value="AMP99021.1"/>
    <property type="molecule type" value="Genomic_DNA"/>
</dbReference>
<accession>A0A127VCS4</accession>
<dbReference type="OrthoDB" id="9808602at2"/>
<dbReference type="KEGG" id="pcm:AY601_2120"/>
<keyword evidence="5 7" id="KW-1133">Transmembrane helix</keyword>
<feature type="transmembrane region" description="Helical" evidence="7">
    <location>
        <begin position="109"/>
        <end position="133"/>
    </location>
</feature>
<dbReference type="InterPro" id="IPR017475">
    <property type="entry name" value="EPS_sugar_tfrase"/>
</dbReference>
<feature type="transmembrane region" description="Helical" evidence="7">
    <location>
        <begin position="80"/>
        <end position="97"/>
    </location>
</feature>
<feature type="transmembrane region" description="Helical" evidence="7">
    <location>
        <begin position="47"/>
        <end position="68"/>
    </location>
</feature>
<dbReference type="NCBIfam" id="TIGR03025">
    <property type="entry name" value="EPS_sugtrans"/>
    <property type="match status" value="1"/>
</dbReference>
<dbReference type="Proteomes" id="UP000071561">
    <property type="component" value="Chromosome"/>
</dbReference>
<reference evidence="9 10" key="1">
    <citation type="submission" date="2016-03" db="EMBL/GenBank/DDBJ databases">
        <title>Complete genome sequence of Pedobacter cryoconitis PAMC 27485.</title>
        <authorList>
            <person name="Lee J."/>
            <person name="Kim O.-S."/>
        </authorList>
    </citation>
    <scope>NUCLEOTIDE SEQUENCE [LARGE SCALE GENOMIC DNA]</scope>
    <source>
        <strain evidence="9 10">PAMC 27485</strain>
    </source>
</reference>
<name>A0A127VCS4_9SPHI</name>
<keyword evidence="10" id="KW-1185">Reference proteome</keyword>
<organism evidence="9 10">
    <name type="scientific">Pedobacter cryoconitis</name>
    <dbReference type="NCBI Taxonomy" id="188932"/>
    <lineage>
        <taxon>Bacteria</taxon>
        <taxon>Pseudomonadati</taxon>
        <taxon>Bacteroidota</taxon>
        <taxon>Sphingobacteriia</taxon>
        <taxon>Sphingobacteriales</taxon>
        <taxon>Sphingobacteriaceae</taxon>
        <taxon>Pedobacter</taxon>
    </lineage>
</organism>
<evidence type="ECO:0000256" key="7">
    <source>
        <dbReference type="SAM" id="Phobius"/>
    </source>
</evidence>
<dbReference type="PATRIC" id="fig|188932.3.peg.2222"/>
<gene>
    <name evidence="9" type="ORF">AY601_2120</name>
</gene>
<dbReference type="GO" id="GO:0016020">
    <property type="term" value="C:membrane"/>
    <property type="evidence" value="ECO:0007669"/>
    <property type="project" value="UniProtKB-SubCell"/>
</dbReference>
<proteinExistence type="inferred from homology"/>
<dbReference type="AlphaFoldDB" id="A0A127VCS4"/>
<evidence type="ECO:0000256" key="1">
    <source>
        <dbReference type="ARBA" id="ARBA00004141"/>
    </source>
</evidence>
<keyword evidence="3" id="KW-0808">Transferase</keyword>
<dbReference type="NCBIfam" id="TIGR03023">
    <property type="entry name" value="WcaJ_sugtrans"/>
    <property type="match status" value="1"/>
</dbReference>